<organism evidence="9 10">
    <name type="scientific">Streptomyces actinomycinicus</name>
    <dbReference type="NCBI Taxonomy" id="1695166"/>
    <lineage>
        <taxon>Bacteria</taxon>
        <taxon>Bacillati</taxon>
        <taxon>Actinomycetota</taxon>
        <taxon>Actinomycetes</taxon>
        <taxon>Kitasatosporales</taxon>
        <taxon>Streptomycetaceae</taxon>
        <taxon>Streptomyces</taxon>
    </lineage>
</organism>
<accession>A0A937EHX0</accession>
<evidence type="ECO:0000256" key="2">
    <source>
        <dbReference type="ARBA" id="ARBA00022793"/>
    </source>
</evidence>
<keyword evidence="4" id="KW-0456">Lyase</keyword>
<comment type="cofactor">
    <cofactor evidence="1 5">
        <name>pyridoxal 5'-phosphate</name>
        <dbReference type="ChEBI" id="CHEBI:597326"/>
    </cofactor>
</comment>
<keyword evidence="3 5" id="KW-0663">Pyridoxal phosphate</keyword>
<keyword evidence="2" id="KW-0210">Decarboxylase</keyword>
<dbReference type="EMBL" id="JAERRK010000004">
    <property type="protein sequence ID" value="MBL1082471.1"/>
    <property type="molecule type" value="Genomic_DNA"/>
</dbReference>
<feature type="modified residue" description="N6-(pyridoxal phosphate)lysine" evidence="5">
    <location>
        <position position="45"/>
    </location>
</feature>
<dbReference type="Gene3D" id="3.20.20.10">
    <property type="entry name" value="Alanine racemase"/>
    <property type="match status" value="1"/>
</dbReference>
<dbReference type="GO" id="GO:0009089">
    <property type="term" value="P:lysine biosynthetic process via diaminopimelate"/>
    <property type="evidence" value="ECO:0007669"/>
    <property type="project" value="TreeGrafter"/>
</dbReference>
<name>A0A937EHX0_9ACTN</name>
<sequence length="416" mass="43979">MTGPTELAERFGTPSYIYDLDRVAAARDDLFAALPDEVEVFYAAKANPHPELLRELRSGGTRGCRAEISSVGELDAALQAGFPGDRILYTGPGKTTGELTEALTRGVRLFSTESHGDLRRVGETAQKLGVTADCLIRVNNATGAAATSIRMTGVPSQFGFDSETLPGLAADLREVPGTRIAGLHFFPLSNAKDEASLIAEFRHTVATAAALQDALGVTFRIVDIGGGFAAPYAVQGRRPVYRALREALTETLDEHFPGWRAGAPRIACESGRYLVADSGTLLTSVVNVKDSRGQRYVVLDAGINTFGGMSGLGRILPVRVEPHESVGTDGTPANLAGPLCTPGDLLGRNVPLPDPAPGDLLTVPNAGSYGPTASLLMFLGRPAPAEIVVRGDDLVSVSRIEHSRTFEPLTHGQALR</sequence>
<evidence type="ECO:0000256" key="4">
    <source>
        <dbReference type="ARBA" id="ARBA00023239"/>
    </source>
</evidence>
<evidence type="ECO:0000256" key="6">
    <source>
        <dbReference type="RuleBase" id="RU003737"/>
    </source>
</evidence>
<evidence type="ECO:0000313" key="9">
    <source>
        <dbReference type="EMBL" id="MBL1082471.1"/>
    </source>
</evidence>
<feature type="active site" description="Proton donor" evidence="5">
    <location>
        <position position="340"/>
    </location>
</feature>
<dbReference type="RefSeq" id="WP_201834365.1">
    <property type="nucleotide sequence ID" value="NZ_JAERRK010000004.1"/>
</dbReference>
<dbReference type="GO" id="GO:0008836">
    <property type="term" value="F:diaminopimelate decarboxylase activity"/>
    <property type="evidence" value="ECO:0007669"/>
    <property type="project" value="TreeGrafter"/>
</dbReference>
<dbReference type="Pfam" id="PF02784">
    <property type="entry name" value="Orn_Arg_deC_N"/>
    <property type="match status" value="1"/>
</dbReference>
<evidence type="ECO:0000256" key="5">
    <source>
        <dbReference type="PIRSR" id="PIRSR600183-50"/>
    </source>
</evidence>
<keyword evidence="10" id="KW-1185">Reference proteome</keyword>
<dbReference type="InterPro" id="IPR022644">
    <property type="entry name" value="De-COase2_N"/>
</dbReference>
<dbReference type="InterPro" id="IPR029066">
    <property type="entry name" value="PLP-binding_barrel"/>
</dbReference>
<feature type="domain" description="Orn/DAP/Arg decarboxylase 2 N-terminal" evidence="8">
    <location>
        <begin position="30"/>
        <end position="276"/>
    </location>
</feature>
<dbReference type="Gene3D" id="2.40.37.10">
    <property type="entry name" value="Lyase, Ornithine Decarboxylase, Chain A, domain 1"/>
    <property type="match status" value="1"/>
</dbReference>
<comment type="caution">
    <text evidence="9">The sequence shown here is derived from an EMBL/GenBank/DDBJ whole genome shotgun (WGS) entry which is preliminary data.</text>
</comment>
<dbReference type="InterPro" id="IPR009006">
    <property type="entry name" value="Ala_racemase/Decarboxylase_C"/>
</dbReference>
<reference evidence="9" key="1">
    <citation type="submission" date="2021-01" db="EMBL/GenBank/DDBJ databases">
        <title>WGS of actinomycetes isolated from Thailand.</title>
        <authorList>
            <person name="Thawai C."/>
        </authorList>
    </citation>
    <scope>NUCLEOTIDE SEQUENCE</scope>
    <source>
        <strain evidence="9">RCU-197</strain>
    </source>
</reference>
<feature type="domain" description="Orn/DAP/Arg decarboxylase 2 C-terminal" evidence="7">
    <location>
        <begin position="19"/>
        <end position="367"/>
    </location>
</feature>
<evidence type="ECO:0000313" key="10">
    <source>
        <dbReference type="Proteomes" id="UP000661858"/>
    </source>
</evidence>
<gene>
    <name evidence="9" type="ORF">JK359_10835</name>
</gene>
<protein>
    <submittedName>
        <fullName evidence="9">Type III PLP-dependent enzyme</fullName>
    </submittedName>
</protein>
<dbReference type="PANTHER" id="PTHR43727:SF2">
    <property type="entry name" value="GROUP IV DECARBOXYLASE"/>
    <property type="match status" value="1"/>
</dbReference>
<dbReference type="SUPFAM" id="SSF51419">
    <property type="entry name" value="PLP-binding barrel"/>
    <property type="match status" value="1"/>
</dbReference>
<dbReference type="InterPro" id="IPR022643">
    <property type="entry name" value="De-COase2_C"/>
</dbReference>
<dbReference type="SUPFAM" id="SSF50621">
    <property type="entry name" value="Alanine racemase C-terminal domain-like"/>
    <property type="match status" value="1"/>
</dbReference>
<evidence type="ECO:0000259" key="8">
    <source>
        <dbReference type="Pfam" id="PF02784"/>
    </source>
</evidence>
<proteinExistence type="inferred from homology"/>
<evidence type="ECO:0000256" key="1">
    <source>
        <dbReference type="ARBA" id="ARBA00001933"/>
    </source>
</evidence>
<dbReference type="PRINTS" id="PR01179">
    <property type="entry name" value="ODADCRBXLASE"/>
</dbReference>
<dbReference type="PANTHER" id="PTHR43727">
    <property type="entry name" value="DIAMINOPIMELATE DECARBOXYLASE"/>
    <property type="match status" value="1"/>
</dbReference>
<evidence type="ECO:0000259" key="7">
    <source>
        <dbReference type="Pfam" id="PF00278"/>
    </source>
</evidence>
<dbReference type="Pfam" id="PF00278">
    <property type="entry name" value="Orn_DAP_Arg_deC"/>
    <property type="match status" value="1"/>
</dbReference>
<dbReference type="InterPro" id="IPR022653">
    <property type="entry name" value="De-COase2_pyr-phos_BS"/>
</dbReference>
<dbReference type="Proteomes" id="UP000661858">
    <property type="component" value="Unassembled WGS sequence"/>
</dbReference>
<comment type="similarity">
    <text evidence="6">Belongs to the Orn/Lys/Arg decarboxylase class-II family.</text>
</comment>
<evidence type="ECO:0000256" key="3">
    <source>
        <dbReference type="ARBA" id="ARBA00022898"/>
    </source>
</evidence>
<dbReference type="PROSITE" id="PS00878">
    <property type="entry name" value="ODR_DC_2_1"/>
    <property type="match status" value="1"/>
</dbReference>
<dbReference type="InterPro" id="IPR000183">
    <property type="entry name" value="Orn/DAP/Arg_de-COase"/>
</dbReference>
<dbReference type="AlphaFoldDB" id="A0A937EHX0"/>